<organism evidence="1 2">
    <name type="scientific">Sphingobacterium populi</name>
    <dbReference type="NCBI Taxonomy" id="1812824"/>
    <lineage>
        <taxon>Bacteria</taxon>
        <taxon>Pseudomonadati</taxon>
        <taxon>Bacteroidota</taxon>
        <taxon>Sphingobacteriia</taxon>
        <taxon>Sphingobacteriales</taxon>
        <taxon>Sphingobacteriaceae</taxon>
        <taxon>Sphingobacterium</taxon>
    </lineage>
</organism>
<dbReference type="RefSeq" id="WP_156472424.1">
    <property type="nucleotide sequence ID" value="NZ_JBHUMB010000005.1"/>
</dbReference>
<proteinExistence type="predicted"/>
<gene>
    <name evidence="1" type="ORF">ACFSQ6_01015</name>
</gene>
<dbReference type="EMBL" id="JBHUMB010000005">
    <property type="protein sequence ID" value="MFD2741969.1"/>
    <property type="molecule type" value="Genomic_DNA"/>
</dbReference>
<reference evidence="2" key="1">
    <citation type="journal article" date="2019" name="Int. J. Syst. Evol. Microbiol.">
        <title>The Global Catalogue of Microorganisms (GCM) 10K type strain sequencing project: providing services to taxonomists for standard genome sequencing and annotation.</title>
        <authorList>
            <consortium name="The Broad Institute Genomics Platform"/>
            <consortium name="The Broad Institute Genome Sequencing Center for Infectious Disease"/>
            <person name="Wu L."/>
            <person name="Ma J."/>
        </authorList>
    </citation>
    <scope>NUCLEOTIDE SEQUENCE [LARGE SCALE GENOMIC DNA]</scope>
    <source>
        <strain evidence="2">KCTC 42247</strain>
    </source>
</reference>
<evidence type="ECO:0000313" key="1">
    <source>
        <dbReference type="EMBL" id="MFD2741969.1"/>
    </source>
</evidence>
<comment type="caution">
    <text evidence="1">The sequence shown here is derived from an EMBL/GenBank/DDBJ whole genome shotgun (WGS) entry which is preliminary data.</text>
</comment>
<keyword evidence="2" id="KW-1185">Reference proteome</keyword>
<dbReference type="Proteomes" id="UP001597418">
    <property type="component" value="Unassembled WGS sequence"/>
</dbReference>
<protein>
    <submittedName>
        <fullName evidence="1">Uncharacterized protein</fullName>
    </submittedName>
</protein>
<accession>A0ABW5UB32</accession>
<evidence type="ECO:0000313" key="2">
    <source>
        <dbReference type="Proteomes" id="UP001597418"/>
    </source>
</evidence>
<sequence>MELVPRRIVSAWAKYAIDHFQESLRKHKIGITQNLFNSFKRQLEMNGGDVEAVMIKFAMYGRFRDMGVGRGVKAYERKTNKANLIASKRYGANVSYASRQPKRWYSKLKTAESLRLQEILIEDLGHRIPAWLGEQWSDQSN</sequence>
<name>A0ABW5UB32_9SPHI</name>